<comment type="similarity">
    <text evidence="1 3">Belongs to the short-chain dehydrogenases/reductases (SDR) family.</text>
</comment>
<dbReference type="InterPro" id="IPR002347">
    <property type="entry name" value="SDR_fam"/>
</dbReference>
<accession>A0A4U9VTE2</accession>
<evidence type="ECO:0000313" key="5">
    <source>
        <dbReference type="EMBL" id="VTR50736.1"/>
    </source>
</evidence>
<dbReference type="PRINTS" id="PR00080">
    <property type="entry name" value="SDRFAMILY"/>
</dbReference>
<dbReference type="PANTHER" id="PTHR42879">
    <property type="entry name" value="3-OXOACYL-(ACYL-CARRIER-PROTEIN) REDUCTASE"/>
    <property type="match status" value="1"/>
</dbReference>
<dbReference type="EC" id="1.1.1.100" evidence="5"/>
<dbReference type="InterPro" id="IPR050259">
    <property type="entry name" value="SDR"/>
</dbReference>
<sequence length="265" mass="29419">MSHYPDIGGKNVVITGASGDIGLAICEKYLEQQAKVFAIYHHDNSGLEKLKSAHPQGENLHILQCNVADVSEVSSLADELEKQAHEVHVLINNAGIYKDNVFSALTYEEFDQVIKVNLYGTFTMTKRLLPLLRHARNSTVVNISSISGITSSFGQSNYSAAKAGIIGLTRTLASEMASKGIRVNAVAPGMIESRMVKKGAAPDSAQRNVRYPVETSWSCRRDRQRGGFLKFRRIQLYRWSDLGGRWRPGDALTDRNVVWRIITRA</sequence>
<dbReference type="PROSITE" id="PS00061">
    <property type="entry name" value="ADH_SHORT"/>
    <property type="match status" value="1"/>
</dbReference>
<feature type="domain" description="Ketoreductase" evidence="4">
    <location>
        <begin position="10"/>
        <end position="189"/>
    </location>
</feature>
<dbReference type="Gene3D" id="3.40.50.720">
    <property type="entry name" value="NAD(P)-binding Rossmann-like Domain"/>
    <property type="match status" value="1"/>
</dbReference>
<dbReference type="PRINTS" id="PR00081">
    <property type="entry name" value="GDHRDH"/>
</dbReference>
<protein>
    <submittedName>
        <fullName evidence="5">3-oxoacyl-[acyl-carrier-protein] reductase FabG</fullName>
        <ecNumber evidence="5">1.1.1.100</ecNumber>
    </submittedName>
</protein>
<dbReference type="InterPro" id="IPR020904">
    <property type="entry name" value="Sc_DH/Rdtase_CS"/>
</dbReference>
<dbReference type="GO" id="GO:0004316">
    <property type="term" value="F:3-oxoacyl-[acyl-carrier-protein] reductase (NADPH) activity"/>
    <property type="evidence" value="ECO:0007669"/>
    <property type="project" value="UniProtKB-EC"/>
</dbReference>
<keyword evidence="2 5" id="KW-0560">Oxidoreductase</keyword>
<dbReference type="Pfam" id="PF00106">
    <property type="entry name" value="adh_short"/>
    <property type="match status" value="1"/>
</dbReference>
<dbReference type="SUPFAM" id="SSF51735">
    <property type="entry name" value="NAD(P)-binding Rossmann-fold domains"/>
    <property type="match status" value="1"/>
</dbReference>
<dbReference type="FunFam" id="3.40.50.720:FF:000173">
    <property type="entry name" value="3-oxoacyl-[acyl-carrier protein] reductase"/>
    <property type="match status" value="1"/>
</dbReference>
<name>A0A4U9VTE2_SERFO</name>
<proteinExistence type="inferred from homology"/>
<reference evidence="5" key="1">
    <citation type="submission" date="2019-05" db="EMBL/GenBank/DDBJ databases">
        <authorList>
            <consortium name="Pathogen Informatics"/>
        </authorList>
    </citation>
    <scope>NUCLEOTIDE SEQUENCE [LARGE SCALE GENOMIC DNA]</scope>
    <source>
        <strain evidence="5">NCTC12965</strain>
    </source>
</reference>
<dbReference type="GO" id="GO:0032787">
    <property type="term" value="P:monocarboxylic acid metabolic process"/>
    <property type="evidence" value="ECO:0007669"/>
    <property type="project" value="UniProtKB-ARBA"/>
</dbReference>
<dbReference type="InterPro" id="IPR036291">
    <property type="entry name" value="NAD(P)-bd_dom_sf"/>
</dbReference>
<dbReference type="AlphaFoldDB" id="A0A4U9VTE2"/>
<evidence type="ECO:0000256" key="1">
    <source>
        <dbReference type="ARBA" id="ARBA00006484"/>
    </source>
</evidence>
<evidence type="ECO:0000256" key="2">
    <source>
        <dbReference type="ARBA" id="ARBA00023002"/>
    </source>
</evidence>
<evidence type="ECO:0000256" key="3">
    <source>
        <dbReference type="RuleBase" id="RU000363"/>
    </source>
</evidence>
<organism evidence="5">
    <name type="scientific">Serratia fonticola</name>
    <dbReference type="NCBI Taxonomy" id="47917"/>
    <lineage>
        <taxon>Bacteria</taxon>
        <taxon>Pseudomonadati</taxon>
        <taxon>Pseudomonadota</taxon>
        <taxon>Gammaproteobacteria</taxon>
        <taxon>Enterobacterales</taxon>
        <taxon>Yersiniaceae</taxon>
        <taxon>Serratia</taxon>
    </lineage>
</organism>
<dbReference type="InterPro" id="IPR057326">
    <property type="entry name" value="KR_dom"/>
</dbReference>
<dbReference type="SMART" id="SM00822">
    <property type="entry name" value="PKS_KR"/>
    <property type="match status" value="1"/>
</dbReference>
<dbReference type="EMBL" id="CABEEZ010000122">
    <property type="protein sequence ID" value="VTR50736.1"/>
    <property type="molecule type" value="Genomic_DNA"/>
</dbReference>
<gene>
    <name evidence="5" type="primary">fabG_6</name>
    <name evidence="5" type="ORF">NCTC12965_06043</name>
</gene>
<dbReference type="PANTHER" id="PTHR42879:SF2">
    <property type="entry name" value="3-OXOACYL-[ACYL-CARRIER-PROTEIN] REDUCTASE FABG"/>
    <property type="match status" value="1"/>
</dbReference>
<evidence type="ECO:0000259" key="4">
    <source>
        <dbReference type="SMART" id="SM00822"/>
    </source>
</evidence>